<gene>
    <name evidence="2" type="ORF">JR316_006406</name>
</gene>
<name>A0A8H7XTW9_PSICU</name>
<sequence length="412" mass="45916">MDSDPNNASYDPWLSQPQYLPILENDDQPDSLPSLAFIDEVLNSSEALPPLVCHSGINADHNSRPMFAALFDAFIALPHSPAPSDLPVMTSSAEERVHLARYIAEECLQNTVQGGCAGIFNVLGYMIMRAAMRIDREYLYEVDFTGAGYVSAGSSSSSSSGSDSGSAGGSELGSESDFNGHNEVDTARWKGAGVSMEKLIALVEDIASALGEQKKLFAEVLGEKLIGTTKFVWDKNMFPAMRKKVFRESHLEVHMRRAFRFSAFLGELFVRDIIFRNTLDACISIILENDLDTRGEACIDQLVALAVVLDTARGKMWDVNLIMHGELADSSVSREEQRKKAKENEVHKFKTRLELAVNDIVATEVGYARTQKVNHKREVQTWMRKKGLKFWEMEAKYVMGRLNAIVYRWSGI</sequence>
<comment type="caution">
    <text evidence="2">The sequence shown here is derived from an EMBL/GenBank/DDBJ whole genome shotgun (WGS) entry which is preliminary data.</text>
</comment>
<organism evidence="2">
    <name type="scientific">Psilocybe cubensis</name>
    <name type="common">Psychedelic mushroom</name>
    <name type="synonym">Stropharia cubensis</name>
    <dbReference type="NCBI Taxonomy" id="181762"/>
    <lineage>
        <taxon>Eukaryota</taxon>
        <taxon>Fungi</taxon>
        <taxon>Dikarya</taxon>
        <taxon>Basidiomycota</taxon>
        <taxon>Agaricomycotina</taxon>
        <taxon>Agaricomycetes</taxon>
        <taxon>Agaricomycetidae</taxon>
        <taxon>Agaricales</taxon>
        <taxon>Agaricineae</taxon>
        <taxon>Strophariaceae</taxon>
        <taxon>Psilocybe</taxon>
    </lineage>
</organism>
<dbReference type="EMBL" id="JAFIQS010000006">
    <property type="protein sequence ID" value="KAG5167815.1"/>
    <property type="molecule type" value="Genomic_DNA"/>
</dbReference>
<protein>
    <submittedName>
        <fullName evidence="2">Uncharacterized protein</fullName>
    </submittedName>
</protein>
<reference evidence="2" key="1">
    <citation type="submission" date="2021-02" db="EMBL/GenBank/DDBJ databases">
        <title>Psilocybe cubensis genome.</title>
        <authorList>
            <person name="Mckernan K.J."/>
            <person name="Crawford S."/>
            <person name="Trippe A."/>
            <person name="Kane L.T."/>
            <person name="Mclaughlin S."/>
        </authorList>
    </citation>
    <scope>NUCLEOTIDE SEQUENCE [LARGE SCALE GENOMIC DNA]</scope>
    <source>
        <strain evidence="2">MGC-MH-2018</strain>
    </source>
</reference>
<evidence type="ECO:0000256" key="1">
    <source>
        <dbReference type="SAM" id="MobiDB-lite"/>
    </source>
</evidence>
<proteinExistence type="predicted"/>
<feature type="compositionally biased region" description="Low complexity" evidence="1">
    <location>
        <begin position="152"/>
        <end position="165"/>
    </location>
</feature>
<dbReference type="AlphaFoldDB" id="A0A8H7XTW9"/>
<evidence type="ECO:0000313" key="2">
    <source>
        <dbReference type="EMBL" id="KAG5167815.1"/>
    </source>
</evidence>
<accession>A0A8H7XTW9</accession>
<feature type="region of interest" description="Disordered" evidence="1">
    <location>
        <begin position="152"/>
        <end position="181"/>
    </location>
</feature>